<dbReference type="EMBL" id="JAKKPZ010000002">
    <property type="protein sequence ID" value="KAI1725300.1"/>
    <property type="molecule type" value="Genomic_DNA"/>
</dbReference>
<evidence type="ECO:0000313" key="1">
    <source>
        <dbReference type="EMBL" id="KAI1725300.1"/>
    </source>
</evidence>
<dbReference type="AlphaFoldDB" id="A0AAD4NBU6"/>
<reference evidence="1" key="1">
    <citation type="submission" date="2022-01" db="EMBL/GenBank/DDBJ databases">
        <title>Genome Sequence Resource for Two Populations of Ditylenchus destructor, the Migratory Endoparasitic Phytonematode.</title>
        <authorList>
            <person name="Zhang H."/>
            <person name="Lin R."/>
            <person name="Xie B."/>
        </authorList>
    </citation>
    <scope>NUCLEOTIDE SEQUENCE</scope>
    <source>
        <strain evidence="1">BazhouSP</strain>
    </source>
</reference>
<comment type="caution">
    <text evidence="1">The sequence shown here is derived from an EMBL/GenBank/DDBJ whole genome shotgun (WGS) entry which is preliminary data.</text>
</comment>
<sequence>MLRLIDGWSLVESMMNYDIRQLLGDGLAGLFPIMSAAALHAWPTPPPIRRNRCNIKSTCYVLFSAHRHVWEILNLVNSQIPTSPCLITDVEQQSPLNLFLINSLFALQRHFSPKSTKPVEELGIPQDPRWPKPCRNQSSLHPGWSFFLITSQHRRVLPIKLSFLAKSFKQMCGT</sequence>
<name>A0AAD4NBU6_9BILA</name>
<keyword evidence="2" id="KW-1185">Reference proteome</keyword>
<dbReference type="Proteomes" id="UP001201812">
    <property type="component" value="Unassembled WGS sequence"/>
</dbReference>
<protein>
    <submittedName>
        <fullName evidence="1">Uncharacterized protein</fullName>
    </submittedName>
</protein>
<proteinExistence type="predicted"/>
<accession>A0AAD4NBU6</accession>
<organism evidence="1 2">
    <name type="scientific">Ditylenchus destructor</name>
    <dbReference type="NCBI Taxonomy" id="166010"/>
    <lineage>
        <taxon>Eukaryota</taxon>
        <taxon>Metazoa</taxon>
        <taxon>Ecdysozoa</taxon>
        <taxon>Nematoda</taxon>
        <taxon>Chromadorea</taxon>
        <taxon>Rhabditida</taxon>
        <taxon>Tylenchina</taxon>
        <taxon>Tylenchomorpha</taxon>
        <taxon>Sphaerularioidea</taxon>
        <taxon>Anguinidae</taxon>
        <taxon>Anguininae</taxon>
        <taxon>Ditylenchus</taxon>
    </lineage>
</organism>
<gene>
    <name evidence="1" type="ORF">DdX_01954</name>
</gene>
<evidence type="ECO:0000313" key="2">
    <source>
        <dbReference type="Proteomes" id="UP001201812"/>
    </source>
</evidence>